<dbReference type="PROSITE" id="PS50005">
    <property type="entry name" value="TPR"/>
    <property type="match status" value="1"/>
</dbReference>
<dbReference type="Gene3D" id="1.25.40.10">
    <property type="entry name" value="Tetratricopeptide repeat domain"/>
    <property type="match status" value="1"/>
</dbReference>
<sequence length="528" mass="54850">MAPIIRTCSLGLALLLAGPAAAQTADLTDYVRARAADAAGAAGIAAQGYGRALAATPGDPVIALRAYRQALMVGDMALATRAAAVMEKAGVAPPDTALVDMAVALAAGNQPGAADAVKRLKGTPFDFLMPIFTAWLAQARGLDGVAVIESLDLGALGRRYAAPQRTLMLLAQGKDTTVALDAMATLVGDGDADTRIDLATVRGREGGRFLLDGGGPELEAVARSLGAPQPVTIIYGLSRMFRAMASDLGGDRMATLTIVLARCALILDPGETRARIVLADAINGAGAPDLALQTLAAIPKDSPFARRAAGVRVAVLRDAGRADAALADAKALAEDRGATPLEVERYAQLLTDTGRHEAAARVYAEALRRGGEGSADLHLDYGLALEQAGRWDQALPELRKAAELAPNRAEMLRTLGVGLIAHGGDGVEALRLLERARKIAPEDAEVADALGWAYVRQGEVARGAALLEAATRSDPAGSAANEHLGDAYWRLGRQFEARYAWRAAAIHAAPADAERIARKLREGLTAAS</sequence>
<feature type="signal peptide" evidence="4">
    <location>
        <begin position="1"/>
        <end position="22"/>
    </location>
</feature>
<dbReference type="AlphaFoldDB" id="A0A7X5XXX9"/>
<evidence type="ECO:0000313" key="6">
    <source>
        <dbReference type="Proteomes" id="UP000531251"/>
    </source>
</evidence>
<keyword evidence="6" id="KW-1185">Reference proteome</keyword>
<evidence type="ECO:0000256" key="3">
    <source>
        <dbReference type="PROSITE-ProRule" id="PRU00339"/>
    </source>
</evidence>
<protein>
    <submittedName>
        <fullName evidence="5">Tetratricopeptide (TPR) repeat protein</fullName>
    </submittedName>
</protein>
<gene>
    <name evidence="5" type="ORF">GGR89_001730</name>
</gene>
<reference evidence="5 6" key="1">
    <citation type="submission" date="2020-03" db="EMBL/GenBank/DDBJ databases">
        <title>Genomic Encyclopedia of Type Strains, Phase IV (KMG-IV): sequencing the most valuable type-strain genomes for metagenomic binning, comparative biology and taxonomic classification.</title>
        <authorList>
            <person name="Goeker M."/>
        </authorList>
    </citation>
    <scope>NUCLEOTIDE SEQUENCE [LARGE SCALE GENOMIC DNA]</scope>
    <source>
        <strain evidence="5 6">DSM 7225</strain>
    </source>
</reference>
<proteinExistence type="predicted"/>
<dbReference type="InterPro" id="IPR051012">
    <property type="entry name" value="CellSynth/LPSAsmb/PSIAsmb"/>
</dbReference>
<dbReference type="PANTHER" id="PTHR45586:SF1">
    <property type="entry name" value="LIPOPOLYSACCHARIDE ASSEMBLY PROTEIN B"/>
    <property type="match status" value="1"/>
</dbReference>
<feature type="repeat" description="TPR" evidence="3">
    <location>
        <begin position="375"/>
        <end position="408"/>
    </location>
</feature>
<dbReference type="Pfam" id="PF13432">
    <property type="entry name" value="TPR_16"/>
    <property type="match status" value="2"/>
</dbReference>
<name>A0A7X5XXX9_9SPHN</name>
<keyword evidence="4" id="KW-0732">Signal</keyword>
<comment type="caution">
    <text evidence="5">The sequence shown here is derived from an EMBL/GenBank/DDBJ whole genome shotgun (WGS) entry which is preliminary data.</text>
</comment>
<evidence type="ECO:0000256" key="4">
    <source>
        <dbReference type="SAM" id="SignalP"/>
    </source>
</evidence>
<keyword evidence="1" id="KW-0677">Repeat</keyword>
<dbReference type="RefSeq" id="WP_241213592.1">
    <property type="nucleotide sequence ID" value="NZ_BAAADY010000013.1"/>
</dbReference>
<evidence type="ECO:0000256" key="1">
    <source>
        <dbReference type="ARBA" id="ARBA00022737"/>
    </source>
</evidence>
<dbReference type="Proteomes" id="UP000531251">
    <property type="component" value="Unassembled WGS sequence"/>
</dbReference>
<organism evidence="5 6">
    <name type="scientific">Sphingomonas trueperi</name>
    <dbReference type="NCBI Taxonomy" id="53317"/>
    <lineage>
        <taxon>Bacteria</taxon>
        <taxon>Pseudomonadati</taxon>
        <taxon>Pseudomonadota</taxon>
        <taxon>Alphaproteobacteria</taxon>
        <taxon>Sphingomonadales</taxon>
        <taxon>Sphingomonadaceae</taxon>
        <taxon>Sphingomonas</taxon>
    </lineage>
</organism>
<dbReference type="SUPFAM" id="SSF48452">
    <property type="entry name" value="TPR-like"/>
    <property type="match status" value="1"/>
</dbReference>
<keyword evidence="2 3" id="KW-0802">TPR repeat</keyword>
<evidence type="ECO:0000313" key="5">
    <source>
        <dbReference type="EMBL" id="NJB97418.1"/>
    </source>
</evidence>
<dbReference type="InterPro" id="IPR011990">
    <property type="entry name" value="TPR-like_helical_dom_sf"/>
</dbReference>
<dbReference type="PANTHER" id="PTHR45586">
    <property type="entry name" value="TPR REPEAT-CONTAINING PROTEIN PA4667"/>
    <property type="match status" value="1"/>
</dbReference>
<evidence type="ECO:0000256" key="2">
    <source>
        <dbReference type="ARBA" id="ARBA00022803"/>
    </source>
</evidence>
<dbReference type="InterPro" id="IPR019734">
    <property type="entry name" value="TPR_rpt"/>
</dbReference>
<dbReference type="EMBL" id="JAATJB010000004">
    <property type="protein sequence ID" value="NJB97418.1"/>
    <property type="molecule type" value="Genomic_DNA"/>
</dbReference>
<feature type="chain" id="PRO_5030552314" evidence="4">
    <location>
        <begin position="23"/>
        <end position="528"/>
    </location>
</feature>
<accession>A0A7X5XXX9</accession>